<reference evidence="4 6" key="1">
    <citation type="submission" date="2020-01" db="EMBL/GenBank/DDBJ databases">
        <title>the WGS Modestobacter muralis CPCC 204518.</title>
        <authorList>
            <person name="Jiang Z."/>
        </authorList>
    </citation>
    <scope>NUCLEOTIDE SEQUENCE [LARGE SCALE GENOMIC DNA]</scope>
    <source>
        <strain evidence="4 6">DSM 100205</strain>
    </source>
</reference>
<evidence type="ECO:0000313" key="4">
    <source>
        <dbReference type="EMBL" id="NEK93602.1"/>
    </source>
</evidence>
<accession>A0A6P0H516</accession>
<evidence type="ECO:0000313" key="6">
    <source>
        <dbReference type="Proteomes" id="UP000468828"/>
    </source>
</evidence>
<dbReference type="InterPro" id="IPR003594">
    <property type="entry name" value="HATPase_dom"/>
</dbReference>
<dbReference type="GO" id="GO:0004674">
    <property type="term" value="F:protein serine/threonine kinase activity"/>
    <property type="evidence" value="ECO:0007669"/>
    <property type="project" value="UniProtKB-KW"/>
</dbReference>
<dbReference type="Gene3D" id="3.30.565.10">
    <property type="entry name" value="Histidine kinase-like ATPase, C-terminal domain"/>
    <property type="match status" value="1"/>
</dbReference>
<evidence type="ECO:0000313" key="7">
    <source>
        <dbReference type="Proteomes" id="UP000471152"/>
    </source>
</evidence>
<evidence type="ECO:0000259" key="3">
    <source>
        <dbReference type="Pfam" id="PF13581"/>
    </source>
</evidence>
<protein>
    <submittedName>
        <fullName evidence="5">ATP-binding protein</fullName>
    </submittedName>
</protein>
<evidence type="ECO:0000313" key="5">
    <source>
        <dbReference type="EMBL" id="NEN50369.1"/>
    </source>
</evidence>
<evidence type="ECO:0000256" key="1">
    <source>
        <dbReference type="ARBA" id="ARBA00022527"/>
    </source>
</evidence>
<feature type="region of interest" description="Disordered" evidence="2">
    <location>
        <begin position="95"/>
        <end position="116"/>
    </location>
</feature>
<sequence length="148" mass="16343">MTEEQVRPWLEARPPRGYNCRSWSPQHLRDLPSVRREFRAWVAAATEEAPRSRENRVEESVLALDELMSNALRHGRAPVDVEVCTSAGGVLLQVADRAAEDPPRPTSTRDPSDGGMGLGMIADFALSCGWFAPGDQKVVWAVMPSSED</sequence>
<dbReference type="Proteomes" id="UP000471152">
    <property type="component" value="Unassembled WGS sequence"/>
</dbReference>
<organism evidence="5 7">
    <name type="scientific">Modestobacter muralis</name>
    <dbReference type="NCBI Taxonomy" id="1608614"/>
    <lineage>
        <taxon>Bacteria</taxon>
        <taxon>Bacillati</taxon>
        <taxon>Actinomycetota</taxon>
        <taxon>Actinomycetes</taxon>
        <taxon>Geodermatophilales</taxon>
        <taxon>Geodermatophilaceae</taxon>
        <taxon>Modestobacter</taxon>
    </lineage>
</organism>
<dbReference type="InterPro" id="IPR036890">
    <property type="entry name" value="HATPase_C_sf"/>
</dbReference>
<keyword evidence="6" id="KW-1185">Reference proteome</keyword>
<keyword evidence="1" id="KW-0418">Kinase</keyword>
<dbReference type="CDD" id="cd16936">
    <property type="entry name" value="HATPase_RsbW-like"/>
    <property type="match status" value="1"/>
</dbReference>
<dbReference type="RefSeq" id="WP_163610032.1">
    <property type="nucleotide sequence ID" value="NZ_JAAGWB010000013.1"/>
</dbReference>
<keyword evidence="5" id="KW-0547">Nucleotide-binding</keyword>
<reference evidence="5 7" key="2">
    <citation type="submission" date="2020-02" db="EMBL/GenBank/DDBJ databases">
        <title>The WGS of Modestobacter muralis DSM 100205.</title>
        <authorList>
            <person name="Jiang Z."/>
        </authorList>
    </citation>
    <scope>NUCLEOTIDE SEQUENCE [LARGE SCALE GENOMIC DNA]</scope>
    <source>
        <strain evidence="5 7">DSM 100205</strain>
    </source>
</reference>
<keyword evidence="5" id="KW-0067">ATP-binding</keyword>
<comment type="caution">
    <text evidence="5">The sequence shown here is derived from an EMBL/GenBank/DDBJ whole genome shotgun (WGS) entry which is preliminary data.</text>
</comment>
<keyword evidence="1" id="KW-0723">Serine/threonine-protein kinase</keyword>
<dbReference type="EMBL" id="JAAGWH010000013">
    <property type="protein sequence ID" value="NEK93602.1"/>
    <property type="molecule type" value="Genomic_DNA"/>
</dbReference>
<dbReference type="InterPro" id="IPR050267">
    <property type="entry name" value="Anti-sigma-factor_SerPK"/>
</dbReference>
<name>A0A6P0H516_9ACTN</name>
<dbReference type="Proteomes" id="UP000468828">
    <property type="component" value="Unassembled WGS sequence"/>
</dbReference>
<dbReference type="AlphaFoldDB" id="A0A6P0H516"/>
<dbReference type="EMBL" id="JAAGWB010000013">
    <property type="protein sequence ID" value="NEN50369.1"/>
    <property type="molecule type" value="Genomic_DNA"/>
</dbReference>
<keyword evidence="1" id="KW-0808">Transferase</keyword>
<feature type="domain" description="Histidine kinase/HSP90-like ATPase" evidence="3">
    <location>
        <begin position="28"/>
        <end position="132"/>
    </location>
</feature>
<dbReference type="PANTHER" id="PTHR35526:SF3">
    <property type="entry name" value="ANTI-SIGMA-F FACTOR RSBW"/>
    <property type="match status" value="1"/>
</dbReference>
<dbReference type="SUPFAM" id="SSF55874">
    <property type="entry name" value="ATPase domain of HSP90 chaperone/DNA topoisomerase II/histidine kinase"/>
    <property type="match status" value="1"/>
</dbReference>
<dbReference type="Pfam" id="PF13581">
    <property type="entry name" value="HATPase_c_2"/>
    <property type="match status" value="1"/>
</dbReference>
<gene>
    <name evidence="5" type="ORF">G3R41_05350</name>
    <name evidence="4" type="ORF">GCU67_05350</name>
</gene>
<dbReference type="PANTHER" id="PTHR35526">
    <property type="entry name" value="ANTI-SIGMA-F FACTOR RSBW-RELATED"/>
    <property type="match status" value="1"/>
</dbReference>
<proteinExistence type="predicted"/>
<evidence type="ECO:0000256" key="2">
    <source>
        <dbReference type="SAM" id="MobiDB-lite"/>
    </source>
</evidence>
<dbReference type="GO" id="GO:0005524">
    <property type="term" value="F:ATP binding"/>
    <property type="evidence" value="ECO:0007669"/>
    <property type="project" value="UniProtKB-KW"/>
</dbReference>